<evidence type="ECO:0000313" key="4">
    <source>
        <dbReference type="Proteomes" id="UP000587527"/>
    </source>
</evidence>
<evidence type="ECO:0000313" key="3">
    <source>
        <dbReference type="EMBL" id="MBB5867259.1"/>
    </source>
</evidence>
<proteinExistence type="predicted"/>
<evidence type="ECO:0000259" key="2">
    <source>
        <dbReference type="Pfam" id="PF13360"/>
    </source>
</evidence>
<dbReference type="EMBL" id="JACHMN010000001">
    <property type="protein sequence ID" value="MBB5867259.1"/>
    <property type="molecule type" value="Genomic_DNA"/>
</dbReference>
<dbReference type="RefSeq" id="WP_184831782.1">
    <property type="nucleotide sequence ID" value="NZ_JACHMN010000001.1"/>
</dbReference>
<dbReference type="PROSITE" id="PS51257">
    <property type="entry name" value="PROKAR_LIPOPROTEIN"/>
    <property type="match status" value="1"/>
</dbReference>
<organism evidence="3 4">
    <name type="scientific">Allocatelliglobosispora scoriae</name>
    <dbReference type="NCBI Taxonomy" id="643052"/>
    <lineage>
        <taxon>Bacteria</taxon>
        <taxon>Bacillati</taxon>
        <taxon>Actinomycetota</taxon>
        <taxon>Actinomycetes</taxon>
        <taxon>Micromonosporales</taxon>
        <taxon>Micromonosporaceae</taxon>
        <taxon>Allocatelliglobosispora</taxon>
    </lineage>
</organism>
<dbReference type="Gene3D" id="2.40.10.480">
    <property type="match status" value="2"/>
</dbReference>
<gene>
    <name evidence="3" type="ORF">F4553_000638</name>
</gene>
<dbReference type="InterPro" id="IPR015943">
    <property type="entry name" value="WD40/YVTN_repeat-like_dom_sf"/>
</dbReference>
<keyword evidence="4" id="KW-1185">Reference proteome</keyword>
<dbReference type="Proteomes" id="UP000587527">
    <property type="component" value="Unassembled WGS sequence"/>
</dbReference>
<keyword evidence="1" id="KW-0732">Signal</keyword>
<feature type="domain" description="Pyrrolo-quinoline quinone repeat" evidence="2">
    <location>
        <begin position="82"/>
        <end position="207"/>
    </location>
</feature>
<evidence type="ECO:0000256" key="1">
    <source>
        <dbReference type="SAM" id="SignalP"/>
    </source>
</evidence>
<dbReference type="SUPFAM" id="SSF50998">
    <property type="entry name" value="Quinoprotein alcohol dehydrogenase-like"/>
    <property type="match status" value="2"/>
</dbReference>
<name>A0A841BJB2_9ACTN</name>
<dbReference type="InterPro" id="IPR018391">
    <property type="entry name" value="PQQ_b-propeller_rpt"/>
</dbReference>
<dbReference type="PANTHER" id="PTHR34512:SF30">
    <property type="entry name" value="OUTER MEMBRANE PROTEIN ASSEMBLY FACTOR BAMB"/>
    <property type="match status" value="1"/>
</dbReference>
<accession>A0A841BJB2</accession>
<comment type="caution">
    <text evidence="3">The sequence shown here is derived from an EMBL/GenBank/DDBJ whole genome shotgun (WGS) entry which is preliminary data.</text>
</comment>
<dbReference type="PANTHER" id="PTHR34512">
    <property type="entry name" value="CELL SURFACE PROTEIN"/>
    <property type="match status" value="1"/>
</dbReference>
<dbReference type="AlphaFoldDB" id="A0A841BJB2"/>
<dbReference type="InterPro" id="IPR011047">
    <property type="entry name" value="Quinoprotein_ADH-like_sf"/>
</dbReference>
<reference evidence="3 4" key="1">
    <citation type="submission" date="2020-08" db="EMBL/GenBank/DDBJ databases">
        <title>Sequencing the genomes of 1000 actinobacteria strains.</title>
        <authorList>
            <person name="Klenk H.-P."/>
        </authorList>
    </citation>
    <scope>NUCLEOTIDE SEQUENCE [LARGE SCALE GENOMIC DNA]</scope>
    <source>
        <strain evidence="3 4">DSM 45362</strain>
    </source>
</reference>
<protein>
    <submittedName>
        <fullName evidence="3">Outer membrane protein assembly factor BamB</fullName>
    </submittedName>
</protein>
<sequence>MDSRRWWLRVGSLLVLASAMATGCTARGAEPPSPDGPMAAGKNAAVKALLDLPSGAPSTTWTPWPSAMRDARHSGMSASSGPTKGVVRWQRTLEAAVSSGPVIGADGTIYVASNGGVLHAVDATTGTDRWTYDSGRSGGGDLSVSPLVLPDHTIIWGTPKGELAALSAAGELLWTQELPGRPTSPVTVDGRRIYVGDTSGGISAVDVPSAGSRRLAWTLDVGSSSFASVVTDGTGRLYTTSGSSLVAVDDRGATGAVAWRADPGDGDSEVSAGLGTDGTVLLGTNGSFEWAYGRDGRLRWKAPRAITYSSPVVTGGGLAYVADHEGIVHVLDLRDGSAAATYRVTPGTQIWSSTVVDRDHRVYFGGQDGHAYGLDAIGKVLFNVDLGAPVDGYLALTADAALIVGARNGKLTSIQ</sequence>
<feature type="domain" description="Pyrrolo-quinoline quinone repeat" evidence="2">
    <location>
        <begin position="212"/>
        <end position="369"/>
    </location>
</feature>
<dbReference type="Pfam" id="PF13360">
    <property type="entry name" value="PQQ_2"/>
    <property type="match status" value="2"/>
</dbReference>
<feature type="signal peptide" evidence="1">
    <location>
        <begin position="1"/>
        <end position="21"/>
    </location>
</feature>
<dbReference type="InterPro" id="IPR002372">
    <property type="entry name" value="PQQ_rpt_dom"/>
</dbReference>
<dbReference type="Gene3D" id="2.130.10.10">
    <property type="entry name" value="YVTN repeat-like/Quinoprotein amine dehydrogenase"/>
    <property type="match status" value="1"/>
</dbReference>
<dbReference type="SMART" id="SM00564">
    <property type="entry name" value="PQQ"/>
    <property type="match status" value="7"/>
</dbReference>
<feature type="chain" id="PRO_5038732605" evidence="1">
    <location>
        <begin position="22"/>
        <end position="415"/>
    </location>
</feature>